<feature type="domain" description="C2H2-type" evidence="1">
    <location>
        <begin position="43"/>
        <end position="64"/>
    </location>
</feature>
<reference evidence="2" key="1">
    <citation type="journal article" date="2021" name="Nat. Commun.">
        <title>Genetic determinants of endophytism in the Arabidopsis root mycobiome.</title>
        <authorList>
            <person name="Mesny F."/>
            <person name="Miyauchi S."/>
            <person name="Thiergart T."/>
            <person name="Pickel B."/>
            <person name="Atanasova L."/>
            <person name="Karlsson M."/>
            <person name="Huettel B."/>
            <person name="Barry K.W."/>
            <person name="Haridas S."/>
            <person name="Chen C."/>
            <person name="Bauer D."/>
            <person name="Andreopoulos W."/>
            <person name="Pangilinan J."/>
            <person name="LaButti K."/>
            <person name="Riley R."/>
            <person name="Lipzen A."/>
            <person name="Clum A."/>
            <person name="Drula E."/>
            <person name="Henrissat B."/>
            <person name="Kohler A."/>
            <person name="Grigoriev I.V."/>
            <person name="Martin F.M."/>
            <person name="Hacquard S."/>
        </authorList>
    </citation>
    <scope>NUCLEOTIDE SEQUENCE</scope>
    <source>
        <strain evidence="2">MPI-CAGE-CH-0230</strain>
    </source>
</reference>
<protein>
    <recommendedName>
        <fullName evidence="1">C2H2-type domain-containing protein</fullName>
    </recommendedName>
</protein>
<accession>A0A9P9BIU3</accession>
<dbReference type="EMBL" id="JAGTJQ010000012">
    <property type="protein sequence ID" value="KAH7016028.1"/>
    <property type="molecule type" value="Genomic_DNA"/>
</dbReference>
<proteinExistence type="predicted"/>
<evidence type="ECO:0000313" key="3">
    <source>
        <dbReference type="Proteomes" id="UP000756346"/>
    </source>
</evidence>
<name>A0A9P9BIU3_9PEZI</name>
<dbReference type="OrthoDB" id="3522001at2759"/>
<evidence type="ECO:0000259" key="1">
    <source>
        <dbReference type="PROSITE" id="PS00028"/>
    </source>
</evidence>
<sequence>MTPSRLESLPTCQEDIGAEGASTGVRVACWRGTDGEERRVLVCRDCRSGLRPGSGIETHLRQVHRRKGSILRRAIECSWLAEPLSDPRSVELPGDGKPAVPCLPILAGYSCVRCRFLTINRKVIQAHHLKAGHQPPGPGTGPPGWTEVRLQTLSGGSSARYWIVKQAEHDSVATTAGRPGTSGSGSGLASMLEARLARYEEGLAAELEETRRTADSRQGADFESTWVREMGWARHLSGSDLGEHYLLSYSTP</sequence>
<dbReference type="Pfam" id="PF12013">
    <property type="entry name" value="OrsD"/>
    <property type="match status" value="1"/>
</dbReference>
<dbReference type="InterPro" id="IPR022698">
    <property type="entry name" value="OrsD"/>
</dbReference>
<dbReference type="PROSITE" id="PS00028">
    <property type="entry name" value="ZINC_FINGER_C2H2_1"/>
    <property type="match status" value="1"/>
</dbReference>
<dbReference type="AlphaFoldDB" id="A0A9P9BIU3"/>
<comment type="caution">
    <text evidence="2">The sequence shown here is derived from an EMBL/GenBank/DDBJ whole genome shotgun (WGS) entry which is preliminary data.</text>
</comment>
<gene>
    <name evidence="2" type="ORF">B0I36DRAFT_368654</name>
</gene>
<dbReference type="InterPro" id="IPR013087">
    <property type="entry name" value="Znf_C2H2_type"/>
</dbReference>
<dbReference type="GeneID" id="70189199"/>
<dbReference type="RefSeq" id="XP_046005652.1">
    <property type="nucleotide sequence ID" value="XM_046159653.1"/>
</dbReference>
<organism evidence="2 3">
    <name type="scientific">Microdochium trichocladiopsis</name>
    <dbReference type="NCBI Taxonomy" id="1682393"/>
    <lineage>
        <taxon>Eukaryota</taxon>
        <taxon>Fungi</taxon>
        <taxon>Dikarya</taxon>
        <taxon>Ascomycota</taxon>
        <taxon>Pezizomycotina</taxon>
        <taxon>Sordariomycetes</taxon>
        <taxon>Xylariomycetidae</taxon>
        <taxon>Xylariales</taxon>
        <taxon>Microdochiaceae</taxon>
        <taxon>Microdochium</taxon>
    </lineage>
</organism>
<dbReference type="Proteomes" id="UP000756346">
    <property type="component" value="Unassembled WGS sequence"/>
</dbReference>
<evidence type="ECO:0000313" key="2">
    <source>
        <dbReference type="EMBL" id="KAH7016028.1"/>
    </source>
</evidence>
<keyword evidence="3" id="KW-1185">Reference proteome</keyword>